<dbReference type="Proteomes" id="UP000193411">
    <property type="component" value="Unassembled WGS sequence"/>
</dbReference>
<evidence type="ECO:0000256" key="1">
    <source>
        <dbReference type="SAM" id="MobiDB-lite"/>
    </source>
</evidence>
<accession>A0A1Y2HN72</accession>
<feature type="region of interest" description="Disordered" evidence="1">
    <location>
        <begin position="1"/>
        <end position="22"/>
    </location>
</feature>
<organism evidence="2 3">
    <name type="scientific">Catenaria anguillulae PL171</name>
    <dbReference type="NCBI Taxonomy" id="765915"/>
    <lineage>
        <taxon>Eukaryota</taxon>
        <taxon>Fungi</taxon>
        <taxon>Fungi incertae sedis</taxon>
        <taxon>Blastocladiomycota</taxon>
        <taxon>Blastocladiomycetes</taxon>
        <taxon>Blastocladiales</taxon>
        <taxon>Catenariaceae</taxon>
        <taxon>Catenaria</taxon>
    </lineage>
</organism>
<proteinExistence type="predicted"/>
<protein>
    <submittedName>
        <fullName evidence="2">Uncharacterized protein</fullName>
    </submittedName>
</protein>
<dbReference type="EMBL" id="MCFL01000027">
    <property type="protein sequence ID" value="ORZ34582.1"/>
    <property type="molecule type" value="Genomic_DNA"/>
</dbReference>
<dbReference type="AlphaFoldDB" id="A0A1Y2HN72"/>
<feature type="compositionally biased region" description="Basic and acidic residues" evidence="1">
    <location>
        <begin position="12"/>
        <end position="22"/>
    </location>
</feature>
<comment type="caution">
    <text evidence="2">The sequence shown here is derived from an EMBL/GenBank/DDBJ whole genome shotgun (WGS) entry which is preliminary data.</text>
</comment>
<reference evidence="2 3" key="1">
    <citation type="submission" date="2016-07" db="EMBL/GenBank/DDBJ databases">
        <title>Pervasive Adenine N6-methylation of Active Genes in Fungi.</title>
        <authorList>
            <consortium name="DOE Joint Genome Institute"/>
            <person name="Mondo S.J."/>
            <person name="Dannebaum R.O."/>
            <person name="Kuo R.C."/>
            <person name="Labutti K."/>
            <person name="Haridas S."/>
            <person name="Kuo A."/>
            <person name="Salamov A."/>
            <person name="Ahrendt S.R."/>
            <person name="Lipzen A."/>
            <person name="Sullivan W."/>
            <person name="Andreopoulos W.B."/>
            <person name="Clum A."/>
            <person name="Lindquist E."/>
            <person name="Daum C."/>
            <person name="Ramamoorthy G.K."/>
            <person name="Gryganskyi A."/>
            <person name="Culley D."/>
            <person name="Magnuson J.K."/>
            <person name="James T.Y."/>
            <person name="O'Malley M.A."/>
            <person name="Stajich J.E."/>
            <person name="Spatafora J.W."/>
            <person name="Visel A."/>
            <person name="Grigoriev I.V."/>
        </authorList>
    </citation>
    <scope>NUCLEOTIDE SEQUENCE [LARGE SCALE GENOMIC DNA]</scope>
    <source>
        <strain evidence="2 3">PL171</strain>
    </source>
</reference>
<keyword evidence="3" id="KW-1185">Reference proteome</keyword>
<gene>
    <name evidence="2" type="ORF">BCR44DRAFT_1435992</name>
</gene>
<evidence type="ECO:0000313" key="3">
    <source>
        <dbReference type="Proteomes" id="UP000193411"/>
    </source>
</evidence>
<name>A0A1Y2HN72_9FUNG</name>
<sequence>MFYLSTIRRSRERSCHSTHPGDGRYHHAFKSTRYSAVSHPSTLSWLGGARLRPQYPVYSRSHSRPTLL</sequence>
<evidence type="ECO:0000313" key="2">
    <source>
        <dbReference type="EMBL" id="ORZ34582.1"/>
    </source>
</evidence>